<evidence type="ECO:0000313" key="1">
    <source>
        <dbReference type="EMBL" id="KAL1232285.1"/>
    </source>
</evidence>
<reference evidence="1 2" key="1">
    <citation type="submission" date="2024-07" db="EMBL/GenBank/DDBJ databases">
        <title>Enhanced genomic and transcriptomic resources for Trichinella pseudospiralis and T. spiralis underpin the discovery of pronounced molecular differences between stages and species.</title>
        <authorList>
            <person name="Pasi K.K."/>
            <person name="La Rosa G."/>
            <person name="Gomez-Morales M.A."/>
            <person name="Tosini F."/>
            <person name="Sumanam S."/>
            <person name="Young N.D."/>
            <person name="Chang B.C."/>
            <person name="Robin G.B."/>
        </authorList>
    </citation>
    <scope>NUCLEOTIDE SEQUENCE [LARGE SCALE GENOMIC DNA]</scope>
    <source>
        <strain evidence="1">ISS534</strain>
    </source>
</reference>
<dbReference type="Proteomes" id="UP001558632">
    <property type="component" value="Unassembled WGS sequence"/>
</dbReference>
<sequence>MKVRIGNSFECFFCFCVPVERLKAKSHVGFHFFDNIQLANIKSQISKLNYTGEACWRNDTQSIVQFWLFSSLAFSELEKKTVSNIASQLCSMVSFLCRIYYQAAVSVRNICPTKLNKIPSSSTSRFDRLHCEADGRADLTKKT</sequence>
<keyword evidence="2" id="KW-1185">Reference proteome</keyword>
<protein>
    <submittedName>
        <fullName evidence="1">Cytochrome b6-f complex subunit</fullName>
    </submittedName>
</protein>
<evidence type="ECO:0000313" key="2">
    <source>
        <dbReference type="Proteomes" id="UP001558632"/>
    </source>
</evidence>
<accession>A0ABR3K973</accession>
<organism evidence="1 2">
    <name type="scientific">Trichinella spiralis</name>
    <name type="common">Trichina worm</name>
    <dbReference type="NCBI Taxonomy" id="6334"/>
    <lineage>
        <taxon>Eukaryota</taxon>
        <taxon>Metazoa</taxon>
        <taxon>Ecdysozoa</taxon>
        <taxon>Nematoda</taxon>
        <taxon>Enoplea</taxon>
        <taxon>Dorylaimia</taxon>
        <taxon>Trichinellida</taxon>
        <taxon>Trichinellidae</taxon>
        <taxon>Trichinella</taxon>
    </lineage>
</organism>
<proteinExistence type="predicted"/>
<dbReference type="EMBL" id="JBEUSY010000451">
    <property type="protein sequence ID" value="KAL1232285.1"/>
    <property type="molecule type" value="Genomic_DNA"/>
</dbReference>
<gene>
    <name evidence="1" type="ORF">TSPI_01909</name>
</gene>
<comment type="caution">
    <text evidence="1">The sequence shown here is derived from an EMBL/GenBank/DDBJ whole genome shotgun (WGS) entry which is preliminary data.</text>
</comment>
<name>A0ABR3K973_TRISP</name>